<dbReference type="EC" id="7.1.1.-" evidence="5"/>
<dbReference type="InterPro" id="IPR010218">
    <property type="entry name" value="NADH_DH_suC"/>
</dbReference>
<dbReference type="NCBIfam" id="NF004733">
    <property type="entry name" value="PRK06074.1-5"/>
    <property type="match status" value="1"/>
</dbReference>
<evidence type="ECO:0000256" key="7">
    <source>
        <dbReference type="RuleBase" id="RU003582"/>
    </source>
</evidence>
<dbReference type="PANTHER" id="PTHR10884:SF14">
    <property type="entry name" value="NADH DEHYDROGENASE [UBIQUINONE] IRON-SULFUR PROTEIN 3, MITOCHONDRIAL"/>
    <property type="match status" value="1"/>
</dbReference>
<dbReference type="PANTHER" id="PTHR10884">
    <property type="entry name" value="NADH DEHYDROGENASE UBIQUINONE IRON-SULFUR PROTEIN 3"/>
    <property type="match status" value="1"/>
</dbReference>
<gene>
    <name evidence="5" type="primary">nuoC</name>
    <name evidence="9" type="ORF">BAR1_05130</name>
</gene>
<dbReference type="GO" id="GO:0005886">
    <property type="term" value="C:plasma membrane"/>
    <property type="evidence" value="ECO:0007669"/>
    <property type="project" value="UniProtKB-SubCell"/>
</dbReference>
<dbReference type="EMBL" id="CP032125">
    <property type="protein sequence ID" value="AXX97366.1"/>
    <property type="molecule type" value="Genomic_DNA"/>
</dbReference>
<dbReference type="InterPro" id="IPR020396">
    <property type="entry name" value="NADH_UbQ_OxRdtase_CS"/>
</dbReference>
<keyword evidence="3 5" id="KW-1003">Cell membrane</keyword>
<evidence type="ECO:0000256" key="6">
    <source>
        <dbReference type="RuleBase" id="RU003456"/>
    </source>
</evidence>
<dbReference type="AlphaFoldDB" id="A0A347UET8"/>
<dbReference type="PROSITE" id="PS00542">
    <property type="entry name" value="COMPLEX1_30K"/>
    <property type="match status" value="1"/>
</dbReference>
<evidence type="ECO:0000256" key="3">
    <source>
        <dbReference type="ARBA" id="ARBA00022475"/>
    </source>
</evidence>
<dbReference type="GO" id="GO:0008137">
    <property type="term" value="F:NADH dehydrogenase (ubiquinone) activity"/>
    <property type="evidence" value="ECO:0007669"/>
    <property type="project" value="InterPro"/>
</dbReference>
<sequence length="203" mass="23483">MSDALNELGAHIQAKRPDDVLSYCVTNGELAVEIAPTGLAGFVEFLKVDRTCRFSSLIDITAVDYPERVKRFDVVYHFLSMYQNHRIRLKCAIREEESVPSITDVHKSAGWFEREVFDMFGILFSGHPDLRRILTDYGFRGHPLRKDFPTTGYVEVRYDEVEKRVVYEPVTLVQEYRQFDFMSPWEGAQYILPGDEKTDEAKG</sequence>
<proteinExistence type="inferred from homology"/>
<comment type="subcellular location">
    <subcellularLocation>
        <location evidence="5">Cell membrane</location>
        <topology evidence="5">Peripheral membrane protein</topology>
        <orientation evidence="5">Cytoplasmic side</orientation>
    </subcellularLocation>
</comment>
<accession>A0A347UET8</accession>
<keyword evidence="4" id="KW-0997">Cell inner membrane</keyword>
<dbReference type="GO" id="GO:0050136">
    <property type="term" value="F:NADH dehydrogenase (quinone) (non-electrogenic) activity"/>
    <property type="evidence" value="ECO:0007669"/>
    <property type="project" value="UniProtKB-UniRule"/>
</dbReference>
<dbReference type="Pfam" id="PF00329">
    <property type="entry name" value="Complex1_30kDa"/>
    <property type="match status" value="1"/>
</dbReference>
<dbReference type="Gene3D" id="3.30.460.80">
    <property type="entry name" value="NADH:ubiquinone oxidoreductase, 30kDa subunit"/>
    <property type="match status" value="1"/>
</dbReference>
<keyword evidence="10" id="KW-1185">Reference proteome</keyword>
<keyword evidence="2 5" id="KW-0813">Transport</keyword>
<comment type="similarity">
    <text evidence="1 5 6">Belongs to the complex I 30 kDa subunit family.</text>
</comment>
<evidence type="ECO:0000256" key="2">
    <source>
        <dbReference type="ARBA" id="ARBA00022448"/>
    </source>
</evidence>
<keyword evidence="9" id="KW-0560">Oxidoreductase</keyword>
<evidence type="ECO:0000256" key="1">
    <source>
        <dbReference type="ARBA" id="ARBA00007569"/>
    </source>
</evidence>
<organism evidence="9 10">
    <name type="scientific">Profundibacter amoris</name>
    <dbReference type="NCBI Taxonomy" id="2171755"/>
    <lineage>
        <taxon>Bacteria</taxon>
        <taxon>Pseudomonadati</taxon>
        <taxon>Pseudomonadota</taxon>
        <taxon>Alphaproteobacteria</taxon>
        <taxon>Rhodobacterales</taxon>
        <taxon>Paracoccaceae</taxon>
        <taxon>Profundibacter</taxon>
    </lineage>
</organism>
<dbReference type="Proteomes" id="UP000261704">
    <property type="component" value="Chromosome"/>
</dbReference>
<comment type="subunit">
    <text evidence="5">NDH-1 is composed of 14 different subunits. Subunits NuoB, C, D, E, F, and G constitute the peripheral sector of the complex.</text>
</comment>
<evidence type="ECO:0000256" key="4">
    <source>
        <dbReference type="ARBA" id="ARBA00022519"/>
    </source>
</evidence>
<protein>
    <recommendedName>
        <fullName evidence="5">NADH-quinone oxidoreductase subunit C</fullName>
        <ecNumber evidence="5">7.1.1.-</ecNumber>
    </recommendedName>
    <alternativeName>
        <fullName evidence="5">NADH dehydrogenase I subunit C</fullName>
    </alternativeName>
    <alternativeName>
        <fullName evidence="5">NDH-1 subunit C</fullName>
    </alternativeName>
</protein>
<evidence type="ECO:0000256" key="5">
    <source>
        <dbReference type="HAMAP-Rule" id="MF_01357"/>
    </source>
</evidence>
<keyword evidence="5 7" id="KW-0874">Quinone</keyword>
<keyword evidence="5 6" id="KW-1278">Translocase</keyword>
<reference evidence="9 10" key="1">
    <citation type="submission" date="2018-09" db="EMBL/GenBank/DDBJ databases">
        <title>Profundibacter amoris BAR1 gen. nov., sp. nov., a new member of the Roseobacter clade isolated at Lokis Castle Vent Field on the Arctic Mid-Oceanic Ridge.</title>
        <authorList>
            <person name="Le Moine Bauer S."/>
            <person name="Sjoeberg A.G."/>
            <person name="L'Haridon S."/>
            <person name="Stokke R."/>
            <person name="Roalkvam I."/>
            <person name="Steen I.H."/>
            <person name="Dahle H."/>
        </authorList>
    </citation>
    <scope>NUCLEOTIDE SEQUENCE [LARGE SCALE GENOMIC DNA]</scope>
    <source>
        <strain evidence="9 10">BAR1</strain>
    </source>
</reference>
<comment type="function">
    <text evidence="5">NDH-1 shuttles electrons from NADH, via FMN and iron-sulfur (Fe-S) centers, to quinones in the respiratory chain. The immediate electron acceptor for the enzyme in this species is believed to be ubiquinone. Couples the redox reaction to proton translocation (for every two electrons transferred, four hydrogen ions are translocated across the cytoplasmic membrane), and thus conserves the redox energy in a proton gradient.</text>
</comment>
<dbReference type="KEGG" id="pamo:BAR1_05130"/>
<name>A0A347UET8_9RHOB</name>
<keyword evidence="5" id="KW-0472">Membrane</keyword>
<dbReference type="OrthoDB" id="9803286at2"/>
<dbReference type="HAMAP" id="MF_01357">
    <property type="entry name" value="NDH1_NuoC"/>
    <property type="match status" value="1"/>
</dbReference>
<dbReference type="RefSeq" id="WP_118942023.1">
    <property type="nucleotide sequence ID" value="NZ_CP032125.1"/>
</dbReference>
<dbReference type="GO" id="GO:0048038">
    <property type="term" value="F:quinone binding"/>
    <property type="evidence" value="ECO:0007669"/>
    <property type="project" value="UniProtKB-KW"/>
</dbReference>
<evidence type="ECO:0000259" key="8">
    <source>
        <dbReference type="Pfam" id="PF00329"/>
    </source>
</evidence>
<evidence type="ECO:0000313" key="10">
    <source>
        <dbReference type="Proteomes" id="UP000261704"/>
    </source>
</evidence>
<dbReference type="SUPFAM" id="SSF143243">
    <property type="entry name" value="Nqo5-like"/>
    <property type="match status" value="1"/>
</dbReference>
<comment type="catalytic activity">
    <reaction evidence="5 7">
        <text>a quinone + NADH + 5 H(+)(in) = a quinol + NAD(+) + 4 H(+)(out)</text>
        <dbReference type="Rhea" id="RHEA:57888"/>
        <dbReference type="ChEBI" id="CHEBI:15378"/>
        <dbReference type="ChEBI" id="CHEBI:24646"/>
        <dbReference type="ChEBI" id="CHEBI:57540"/>
        <dbReference type="ChEBI" id="CHEBI:57945"/>
        <dbReference type="ChEBI" id="CHEBI:132124"/>
    </reaction>
</comment>
<dbReference type="InterPro" id="IPR001268">
    <property type="entry name" value="NADH_UbQ_OxRdtase_30kDa_su"/>
</dbReference>
<evidence type="ECO:0000313" key="9">
    <source>
        <dbReference type="EMBL" id="AXX97366.1"/>
    </source>
</evidence>
<keyword evidence="5" id="KW-0830">Ubiquinone</keyword>
<feature type="domain" description="NADH:ubiquinone oxidoreductase 30kDa subunit" evidence="8">
    <location>
        <begin position="32"/>
        <end position="153"/>
    </location>
</feature>
<keyword evidence="5 6" id="KW-0520">NAD</keyword>
<dbReference type="InterPro" id="IPR037232">
    <property type="entry name" value="NADH_quin_OxRdtase_su_C/D-like"/>
</dbReference>
<dbReference type="NCBIfam" id="TIGR01961">
    <property type="entry name" value="NuoC_fam"/>
    <property type="match status" value="1"/>
</dbReference>